<sequence>MSSLRSKGTGRSTRSKATLPMQSDENLLETRRALGDIKNILVDRKAPPQTSDSPRMPFGDRNAPLATKSTSSSKRIEKQSRIQSSTASKRKEQRSRPEQAARQMASKPAGPSKAVHTSSRTTSRGKRYPTENFTYIEIPSPPSGIASSPADALSAQIEAAAQHAEKGVSSEDELTRLSPRLDSDDLEYFDVDTVPQTKSLVVAATTKKGRREQGPSSKDEDSDVAGTVLHGSSDKENVPPPAARRTAAVGNIQSTRTRTRVLRAVESEQPTHSTPISQKRKALRDRDDEDDVHAQSAGPNLDDLFAADSDRSSGIPSPGVGRRAAPLIASVQQLQDYQDRGVSKVVEWKAAGHHRGESRARKGDDSGKGDDSDDISNADSWPDEHKSAAFDAGAQQFERSADDDDELFGFLTAMPHARQRSTQLPFDEESQARSEQDDSDLDLELPTDPFSTNDDRRLAEKAFAHMSSPPPRQDRSSSTAPLDDAVPLGKHKLHAAPQEETETDTEGEAEVAGSLTPSEEQQKVDEADKLERRVIRSRTKLQRIAATTADTDDEYSPMSTAPPSTHMRSERAAKANKATSGIPLKRNEKEQDIFNKLAAQDSWSPAPSSAPTSPRTTRTSKNAAASPAAKKLRMDDILGLLPSRKRHAIESKSPASVNKRKGTHTSKSAKSLTKASASSKAKADSKGNGRKRKGSTPEDSVVIHDDSDEAPRSRTVKRNTKAKSTSKKRKKRAISDDEERWRKDIGSSPVHSDDSERTKRLKEYRAAEKYNMEVEVVL</sequence>
<dbReference type="AlphaFoldDB" id="A0A1K0G915"/>
<dbReference type="Proteomes" id="UP000658997">
    <property type="component" value="Unassembled WGS sequence"/>
</dbReference>
<reference evidence="4" key="2">
    <citation type="submission" date="2016-04" db="EMBL/GenBank/DDBJ databases">
        <authorList>
            <person name="Guldener U."/>
            <person name="Guldener U."/>
        </authorList>
    </citation>
    <scope>NUCLEOTIDE SEQUENCE [LARGE SCALE GENOMIC DNA]</scope>
    <source>
        <strain evidence="4">UB2112</strain>
    </source>
</reference>
<feature type="compositionally biased region" description="Low complexity" evidence="1">
    <location>
        <begin position="666"/>
        <end position="680"/>
    </location>
</feature>
<feature type="compositionally biased region" description="Basic and acidic residues" evidence="1">
    <location>
        <begin position="520"/>
        <end position="534"/>
    </location>
</feature>
<organism evidence="2 4">
    <name type="scientific">Ustilago bromivora</name>
    <dbReference type="NCBI Taxonomy" id="307758"/>
    <lineage>
        <taxon>Eukaryota</taxon>
        <taxon>Fungi</taxon>
        <taxon>Dikarya</taxon>
        <taxon>Basidiomycota</taxon>
        <taxon>Ustilaginomycotina</taxon>
        <taxon>Ustilaginomycetes</taxon>
        <taxon>Ustilaginales</taxon>
        <taxon>Ustilaginaceae</taxon>
        <taxon>Ustilago</taxon>
    </lineage>
</organism>
<feature type="compositionally biased region" description="Basic and acidic residues" evidence="1">
    <location>
        <begin position="453"/>
        <end position="463"/>
    </location>
</feature>
<feature type="compositionally biased region" description="Polar residues" evidence="1">
    <location>
        <begin position="268"/>
        <end position="277"/>
    </location>
</feature>
<evidence type="ECO:0000256" key="1">
    <source>
        <dbReference type="SAM" id="MobiDB-lite"/>
    </source>
</evidence>
<feature type="compositionally biased region" description="Basic and acidic residues" evidence="1">
    <location>
        <begin position="163"/>
        <end position="182"/>
    </location>
</feature>
<keyword evidence="5" id="KW-1185">Reference proteome</keyword>
<evidence type="ECO:0000313" key="4">
    <source>
        <dbReference type="Proteomes" id="UP000179920"/>
    </source>
</evidence>
<dbReference type="Proteomes" id="UP000179920">
    <property type="component" value="Chromosome XIII"/>
</dbReference>
<feature type="compositionally biased region" description="Acidic residues" evidence="1">
    <location>
        <begin position="499"/>
        <end position="509"/>
    </location>
</feature>
<feature type="compositionally biased region" description="Basic and acidic residues" evidence="1">
    <location>
        <begin position="733"/>
        <end position="759"/>
    </location>
</feature>
<evidence type="ECO:0000313" key="2">
    <source>
        <dbReference type="EMBL" id="SAM84274.1"/>
    </source>
</evidence>
<evidence type="ECO:0000313" key="3">
    <source>
        <dbReference type="EMBL" id="SYW85041.1"/>
    </source>
</evidence>
<evidence type="ECO:0000313" key="5">
    <source>
        <dbReference type="Proteomes" id="UP000658997"/>
    </source>
</evidence>
<reference evidence="3" key="3">
    <citation type="submission" date="2018-08" db="EMBL/GenBank/DDBJ databases">
        <authorList>
            <person name="Guldener U."/>
        </authorList>
    </citation>
    <scope>NUCLEOTIDE SEQUENCE</scope>
    <source>
        <strain evidence="3">UB2</strain>
    </source>
</reference>
<feature type="compositionally biased region" description="Low complexity" evidence="1">
    <location>
        <begin position="604"/>
        <end position="629"/>
    </location>
</feature>
<proteinExistence type="predicted"/>
<name>A0A1K0G915_9BASI</name>
<feature type="compositionally biased region" description="Basic and acidic residues" evidence="1">
    <location>
        <begin position="354"/>
        <end position="370"/>
    </location>
</feature>
<dbReference type="EMBL" id="ULHB01000196">
    <property type="protein sequence ID" value="SYW85041.1"/>
    <property type="molecule type" value="Genomic_DNA"/>
</dbReference>
<gene>
    <name evidence="3" type="ORF">UBRO2_05680</name>
    <name evidence="2" type="ORF">UBRO_06918</name>
</gene>
<feature type="compositionally biased region" description="Polar residues" evidence="1">
    <location>
        <begin position="1"/>
        <end position="25"/>
    </location>
</feature>
<feature type="compositionally biased region" description="Basic and acidic residues" evidence="1">
    <location>
        <begin position="28"/>
        <end position="46"/>
    </location>
</feature>
<dbReference type="OrthoDB" id="2555312at2759"/>
<feature type="compositionally biased region" description="Basic residues" evidence="1">
    <location>
        <begin position="714"/>
        <end position="732"/>
    </location>
</feature>
<protein>
    <submittedName>
        <fullName evidence="2">Uncharacterized protein</fullName>
    </submittedName>
</protein>
<feature type="compositionally biased region" description="Basic and acidic residues" evidence="1">
    <location>
        <begin position="701"/>
        <end position="712"/>
    </location>
</feature>
<reference evidence="2" key="1">
    <citation type="submission" date="2016-04" db="EMBL/GenBank/DDBJ databases">
        <authorList>
            <person name="Evans L.H."/>
            <person name="Alamgir A."/>
            <person name="Owens N."/>
            <person name="Weber N.D."/>
            <person name="Virtaneva K."/>
            <person name="Barbian K."/>
            <person name="Babar A."/>
            <person name="Rosenke K."/>
        </authorList>
    </citation>
    <scope>NUCLEOTIDE SEQUENCE</scope>
    <source>
        <strain evidence="2">UB2112</strain>
    </source>
</reference>
<accession>A0A1K0G915</accession>
<feature type="region of interest" description="Disordered" evidence="1">
    <location>
        <begin position="203"/>
        <end position="322"/>
    </location>
</feature>
<feature type="region of interest" description="Disordered" evidence="1">
    <location>
        <begin position="348"/>
        <end position="759"/>
    </location>
</feature>
<dbReference type="EMBL" id="LT558129">
    <property type="protein sequence ID" value="SAM84274.1"/>
    <property type="molecule type" value="Genomic_DNA"/>
</dbReference>
<feature type="region of interest" description="Disordered" evidence="1">
    <location>
        <begin position="1"/>
        <end position="182"/>
    </location>
</feature>